<accession>A0A3P3WA47</accession>
<name>A0A3P3WA47_9FLAO</name>
<dbReference type="EMBL" id="RQVQ01000012">
    <property type="protein sequence ID" value="RRJ91207.1"/>
    <property type="molecule type" value="Genomic_DNA"/>
</dbReference>
<dbReference type="RefSeq" id="WP_125018647.1">
    <property type="nucleotide sequence ID" value="NZ_RQVQ01000012.1"/>
</dbReference>
<organism evidence="1 2">
    <name type="scientific">Paenimyroides tangerinum</name>
    <dbReference type="NCBI Taxonomy" id="2488728"/>
    <lineage>
        <taxon>Bacteria</taxon>
        <taxon>Pseudomonadati</taxon>
        <taxon>Bacteroidota</taxon>
        <taxon>Flavobacteriia</taxon>
        <taxon>Flavobacteriales</taxon>
        <taxon>Flavobacteriaceae</taxon>
        <taxon>Paenimyroides</taxon>
    </lineage>
</organism>
<comment type="caution">
    <text evidence="1">The sequence shown here is derived from an EMBL/GenBank/DDBJ whole genome shotgun (WGS) entry which is preliminary data.</text>
</comment>
<protein>
    <submittedName>
        <fullName evidence="1">Uncharacterized protein</fullName>
    </submittedName>
</protein>
<keyword evidence="2" id="KW-1185">Reference proteome</keyword>
<dbReference type="OrthoDB" id="6710009at2"/>
<dbReference type="Proteomes" id="UP000275719">
    <property type="component" value="Unassembled WGS sequence"/>
</dbReference>
<reference evidence="1 2" key="1">
    <citation type="submission" date="2018-11" db="EMBL/GenBank/DDBJ databases">
        <title>Flavobacterium sp. nov., YIM 102701-2 draft genome.</title>
        <authorList>
            <person name="Li G."/>
            <person name="Jiang Y."/>
        </authorList>
    </citation>
    <scope>NUCLEOTIDE SEQUENCE [LARGE SCALE GENOMIC DNA]</scope>
    <source>
        <strain evidence="1 2">YIM 102701-2</strain>
    </source>
</reference>
<evidence type="ECO:0000313" key="1">
    <source>
        <dbReference type="EMBL" id="RRJ91207.1"/>
    </source>
</evidence>
<dbReference type="AlphaFoldDB" id="A0A3P3WA47"/>
<sequence length="276" mass="31429">MKKYNLIKYLKILGLSTVSALTYQNDVISLIADDSNVLYEYNTKYDELTKISLSEGELENLSKTDKLDFESMVDSEKSMYIFGSGSKPNREKAIYINKEKNTVETLHLNYLFDSMKSFAEISESDLNIEGVAYANNEWYFLNRGNGPGNKNILFTVQGNNLVDDFNLFFNEFELPKINNVNTGFSDGVVIKNKLYFLATAENSKSTYNDGKIEGTLFGCINLKKMKLEYTQIISTTNKFEGLSLFSLKGKNAVFLLGEDNDNQNEETQIYKLEIKL</sequence>
<evidence type="ECO:0000313" key="2">
    <source>
        <dbReference type="Proteomes" id="UP000275719"/>
    </source>
</evidence>
<proteinExistence type="predicted"/>
<gene>
    <name evidence="1" type="ORF">EG240_06800</name>
</gene>
<dbReference type="Pfam" id="PF22000">
    <property type="entry name" value="DUF6929"/>
    <property type="match status" value="1"/>
</dbReference>
<dbReference type="InterPro" id="IPR053851">
    <property type="entry name" value="DUF6929"/>
</dbReference>